<dbReference type="GO" id="GO:0046872">
    <property type="term" value="F:metal ion binding"/>
    <property type="evidence" value="ECO:0007669"/>
    <property type="project" value="UniProtKB-KW"/>
</dbReference>
<feature type="binding site" evidence="4">
    <location>
        <position position="723"/>
    </location>
    <ligand>
        <name>Zn(2+)</name>
        <dbReference type="ChEBI" id="CHEBI:29105"/>
        <label>1</label>
    </ligand>
</feature>
<dbReference type="SUPFAM" id="SSF109604">
    <property type="entry name" value="HD-domain/PDEase-like"/>
    <property type="match status" value="1"/>
</dbReference>
<dbReference type="InterPro" id="IPR023088">
    <property type="entry name" value="PDEase"/>
</dbReference>
<sequence length="943" mass="110108">MYSNNLSKTLTNFFLAIAELSNENLITKKQKLSLKQSLISQDNEIKQLLNGCEDKDLDQMKKDISLYLKQCKEKQRFDYDESEQKNILGDSYLKISNISHAKSMPVTQEILAKKKYNLKMDLLNQDSQQESLFQQSKTSQFQDSDIFDTSEKFEKSLIQMISEKGLSFSLFEKKKLQKVKKLIGQILEDNLQGSPTAKSIPSSPIKFQQTVSPSNHKNRTMELQLEESLQNIKYRFKDLKHFMSEVYGQLVQIMEENIQFSTLKKVLKDLGNIFFGIHEFSFIAEDDAFITDINKQLNKLKTNEFFDFSEEELNKVIQVDCYKTNIAMKFKQSNWNILFVMHSHKQDKDSFLRYINPLASGSIILDISSKLLNRLHVLLKDIIIEVLQEKLEQTILLTESEEQLVQQGGKLLFSINDLLNKRQYYFGTAENIFLPKTIDLVRFKIEFYFRNSEGVSDGFIIVINELELSNYDSGNFRERMSFSAKSSSHKDLSESNGLITLNSIDEKQELSLEQQKYVQSKMQKVVSFQETIRYIQDLKKQEPGVGDSQLQMFFPSDLKKEGKNNLSSLIMSRFKTKQISRKKRKYSSEQQVQGISPSKKKEGIPFQIKYDTSIFIHKEEDKELQSLDWNALELQTTKEMHRTAWRVFDQAGWIEKYQIPLDTFIEFLMEIERKYNKRKNPFHNYLHGIAVMQCAFTLSKCKMISKYLDDFKQFVLTFSGLCHDISHRARTNIFMVNSMDKLAIRYNDDSVLERHHIATTFLLLQDDRYNIFKNMPLDQFKELRKLAISNILYTDISKHFPLMKDFSKTFKVPEDQNKQTLSVDQNSSDFEQPQAPVFGSGTDDLIYLQGTILHTADFTGGAKPFPISRIWSERVNQEFTAQYIEEGKRGLPQTPFFKDLDKPHIAAKGEIGFFKFIVQPLWDLLNEFTEGELNTNQRYMQQQ</sequence>
<evidence type="ECO:0000256" key="4">
    <source>
        <dbReference type="PIRSR" id="PIRSR623088-3"/>
    </source>
</evidence>
<feature type="binding site" evidence="4">
    <location>
        <position position="724"/>
    </location>
    <ligand>
        <name>Zn(2+)</name>
        <dbReference type="ChEBI" id="CHEBI:29105"/>
        <label>2</label>
    </ligand>
</feature>
<keyword evidence="9" id="KW-1185">Reference proteome</keyword>
<dbReference type="EMBL" id="LDAU01000060">
    <property type="protein sequence ID" value="KRX08648.1"/>
    <property type="molecule type" value="Genomic_DNA"/>
</dbReference>
<dbReference type="OrthoDB" id="342865at2759"/>
<evidence type="ECO:0000256" key="5">
    <source>
        <dbReference type="RuleBase" id="RU363067"/>
    </source>
</evidence>
<dbReference type="InterPro" id="IPR003607">
    <property type="entry name" value="HD/PDEase_dom"/>
</dbReference>
<dbReference type="PROSITE" id="PS51845">
    <property type="entry name" value="PDEASE_I_2"/>
    <property type="match status" value="1"/>
</dbReference>
<evidence type="ECO:0000256" key="3">
    <source>
        <dbReference type="PIRSR" id="PIRSR623088-1"/>
    </source>
</evidence>
<feature type="active site" description="Proton donor" evidence="3">
    <location>
        <position position="683"/>
    </location>
</feature>
<dbReference type="Gene3D" id="1.10.1300.10">
    <property type="entry name" value="3'5'-cyclic nucleotide phosphodiesterase, catalytic domain"/>
    <property type="match status" value="1"/>
</dbReference>
<organism evidence="8 9">
    <name type="scientific">Pseudocohnilembus persalinus</name>
    <name type="common">Ciliate</name>
    <dbReference type="NCBI Taxonomy" id="266149"/>
    <lineage>
        <taxon>Eukaryota</taxon>
        <taxon>Sar</taxon>
        <taxon>Alveolata</taxon>
        <taxon>Ciliophora</taxon>
        <taxon>Intramacronucleata</taxon>
        <taxon>Oligohymenophorea</taxon>
        <taxon>Scuticociliatia</taxon>
        <taxon>Philasterida</taxon>
        <taxon>Pseudocohnilembidae</taxon>
        <taxon>Pseudocohnilembus</taxon>
    </lineage>
</organism>
<feature type="binding site" evidence="4">
    <location>
        <position position="724"/>
    </location>
    <ligand>
        <name>Zn(2+)</name>
        <dbReference type="ChEBI" id="CHEBI:29105"/>
        <label>1</label>
    </ligand>
</feature>
<evidence type="ECO:0000313" key="9">
    <source>
        <dbReference type="Proteomes" id="UP000054937"/>
    </source>
</evidence>
<dbReference type="PRINTS" id="PR00387">
    <property type="entry name" value="PDIESTERASE1"/>
</dbReference>
<evidence type="ECO:0000259" key="7">
    <source>
        <dbReference type="PROSITE" id="PS51845"/>
    </source>
</evidence>
<evidence type="ECO:0000313" key="8">
    <source>
        <dbReference type="EMBL" id="KRX08648.1"/>
    </source>
</evidence>
<feature type="compositionally biased region" description="Polar residues" evidence="6">
    <location>
        <begin position="194"/>
        <end position="215"/>
    </location>
</feature>
<evidence type="ECO:0000256" key="1">
    <source>
        <dbReference type="ARBA" id="ARBA00022723"/>
    </source>
</evidence>
<feature type="domain" description="PDEase" evidence="7">
    <location>
        <begin position="602"/>
        <end position="943"/>
    </location>
</feature>
<feature type="binding site" evidence="4">
    <location>
        <position position="857"/>
    </location>
    <ligand>
        <name>Zn(2+)</name>
        <dbReference type="ChEBI" id="CHEBI:29105"/>
        <label>1</label>
    </ligand>
</feature>
<dbReference type="Proteomes" id="UP000054937">
    <property type="component" value="Unassembled WGS sequence"/>
</dbReference>
<proteinExistence type="inferred from homology"/>
<accession>A0A0V0R375</accession>
<dbReference type="InterPro" id="IPR002073">
    <property type="entry name" value="PDEase_catalytic_dom"/>
</dbReference>
<dbReference type="Pfam" id="PF00233">
    <property type="entry name" value="PDEase_I"/>
    <property type="match status" value="1"/>
</dbReference>
<name>A0A0V0R375_PSEPJ</name>
<dbReference type="CDD" id="cd00077">
    <property type="entry name" value="HDc"/>
    <property type="match status" value="1"/>
</dbReference>
<dbReference type="PROSITE" id="PS00126">
    <property type="entry name" value="PDEASE_I_1"/>
    <property type="match status" value="1"/>
</dbReference>
<protein>
    <recommendedName>
        <fullName evidence="5">Phosphodiesterase</fullName>
        <ecNumber evidence="5">3.1.4.-</ecNumber>
    </recommendedName>
</protein>
<dbReference type="GO" id="GO:0004114">
    <property type="term" value="F:3',5'-cyclic-nucleotide phosphodiesterase activity"/>
    <property type="evidence" value="ECO:0007669"/>
    <property type="project" value="InterPro"/>
</dbReference>
<feature type="region of interest" description="Disordered" evidence="6">
    <location>
        <begin position="194"/>
        <end position="218"/>
    </location>
</feature>
<dbReference type="InterPro" id="IPR036971">
    <property type="entry name" value="PDEase_catalytic_dom_sf"/>
</dbReference>
<dbReference type="InterPro" id="IPR023174">
    <property type="entry name" value="PDEase_CS"/>
</dbReference>
<feature type="binding site" evidence="4">
    <location>
        <position position="687"/>
    </location>
    <ligand>
        <name>Zn(2+)</name>
        <dbReference type="ChEBI" id="CHEBI:29105"/>
        <label>1</label>
    </ligand>
</feature>
<evidence type="ECO:0000256" key="2">
    <source>
        <dbReference type="ARBA" id="ARBA00022801"/>
    </source>
</evidence>
<keyword evidence="1 4" id="KW-0479">Metal-binding</keyword>
<dbReference type="EC" id="3.1.4.-" evidence="5"/>
<reference evidence="8 9" key="1">
    <citation type="journal article" date="2015" name="Sci. Rep.">
        <title>Genome of the facultative scuticociliatosis pathogen Pseudocohnilembus persalinus provides insight into its virulence through horizontal gene transfer.</title>
        <authorList>
            <person name="Xiong J."/>
            <person name="Wang G."/>
            <person name="Cheng J."/>
            <person name="Tian M."/>
            <person name="Pan X."/>
            <person name="Warren A."/>
            <person name="Jiang C."/>
            <person name="Yuan D."/>
            <person name="Miao W."/>
        </authorList>
    </citation>
    <scope>NUCLEOTIDE SEQUENCE [LARGE SCALE GENOMIC DNA]</scope>
    <source>
        <strain evidence="8">36N120E</strain>
    </source>
</reference>
<dbReference type="InParanoid" id="A0A0V0R375"/>
<gene>
    <name evidence="8" type="ORF">PPERSA_03519</name>
</gene>
<comment type="cofactor">
    <cofactor evidence="5">
        <name>a divalent metal cation</name>
        <dbReference type="ChEBI" id="CHEBI:60240"/>
    </cofactor>
    <text evidence="5">Binds 2 divalent metal cations per subunit. Site 1 may preferentially bind zinc ions, while site 2 has a preference for magnesium and/or manganese ions.</text>
</comment>
<dbReference type="GO" id="GO:0007165">
    <property type="term" value="P:signal transduction"/>
    <property type="evidence" value="ECO:0007669"/>
    <property type="project" value="InterPro"/>
</dbReference>
<comment type="similarity">
    <text evidence="5">Belongs to the cyclic nucleotide phosphodiesterase family.</text>
</comment>
<keyword evidence="2 5" id="KW-0378">Hydrolase</keyword>
<comment type="caution">
    <text evidence="8">The sequence shown here is derived from an EMBL/GenBank/DDBJ whole genome shotgun (WGS) entry which is preliminary data.</text>
</comment>
<evidence type="ECO:0000256" key="6">
    <source>
        <dbReference type="SAM" id="MobiDB-lite"/>
    </source>
</evidence>
<dbReference type="AlphaFoldDB" id="A0A0V0R375"/>
<dbReference type="PANTHER" id="PTHR11347">
    <property type="entry name" value="CYCLIC NUCLEOTIDE PHOSPHODIESTERASE"/>
    <property type="match status" value="1"/>
</dbReference>